<dbReference type="EnsemblPlants" id="AES65014">
    <property type="protein sequence ID" value="AES65014"/>
    <property type="gene ID" value="MTR_2g034340"/>
</dbReference>
<reference evidence="4" key="3">
    <citation type="submission" date="2015-04" db="UniProtKB">
        <authorList>
            <consortium name="EnsemblPlants"/>
        </authorList>
    </citation>
    <scope>IDENTIFICATION</scope>
    <source>
        <strain evidence="4">cv. Jemalong A17</strain>
    </source>
</reference>
<accession>G7IFZ2</accession>
<proteinExistence type="predicted"/>
<dbReference type="HOGENOM" id="CLU_2593347_0_0_1"/>
<dbReference type="Proteomes" id="UP000265566">
    <property type="component" value="Chromosome 2"/>
</dbReference>
<dbReference type="EMBL" id="PSQE01000002">
    <property type="protein sequence ID" value="RHN73068.1"/>
    <property type="molecule type" value="Genomic_DNA"/>
</dbReference>
<sequence length="80" mass="8978">MADQSKSTFFIGVPKIKIGDGETQKTTHPRMPPSSLIPLPGRNRYNSYYSSNRSWRQMFNKLGQNNGNSNGANEQSTLKT</sequence>
<keyword evidence="5" id="KW-1185">Reference proteome</keyword>
<dbReference type="EMBL" id="CM001218">
    <property type="protein sequence ID" value="AES65014.1"/>
    <property type="molecule type" value="Genomic_DNA"/>
</dbReference>
<reference evidence="3" key="4">
    <citation type="journal article" date="2018" name="Nat. Plants">
        <title>Whole-genome landscape of Medicago truncatula symbiotic genes.</title>
        <authorList>
            <person name="Pecrix Y."/>
            <person name="Gamas P."/>
            <person name="Carrere S."/>
        </authorList>
    </citation>
    <scope>NUCLEOTIDE SEQUENCE</scope>
    <source>
        <tissue evidence="3">Leaves</tissue>
    </source>
</reference>
<feature type="compositionally biased region" description="Polar residues" evidence="1">
    <location>
        <begin position="62"/>
        <end position="80"/>
    </location>
</feature>
<dbReference type="Gramene" id="rna8846">
    <property type="protein sequence ID" value="RHN73068.1"/>
    <property type="gene ID" value="gene8846"/>
</dbReference>
<evidence type="ECO:0000313" key="3">
    <source>
        <dbReference type="EMBL" id="RHN73068.1"/>
    </source>
</evidence>
<feature type="region of interest" description="Disordered" evidence="1">
    <location>
        <begin position="60"/>
        <end position="80"/>
    </location>
</feature>
<dbReference type="Proteomes" id="UP000002051">
    <property type="component" value="Chromosome 2"/>
</dbReference>
<feature type="region of interest" description="Disordered" evidence="1">
    <location>
        <begin position="15"/>
        <end position="43"/>
    </location>
</feature>
<organism evidence="2 5">
    <name type="scientific">Medicago truncatula</name>
    <name type="common">Barrel medic</name>
    <name type="synonym">Medicago tribuloides</name>
    <dbReference type="NCBI Taxonomy" id="3880"/>
    <lineage>
        <taxon>Eukaryota</taxon>
        <taxon>Viridiplantae</taxon>
        <taxon>Streptophyta</taxon>
        <taxon>Embryophyta</taxon>
        <taxon>Tracheophyta</taxon>
        <taxon>Spermatophyta</taxon>
        <taxon>Magnoliopsida</taxon>
        <taxon>eudicotyledons</taxon>
        <taxon>Gunneridae</taxon>
        <taxon>Pentapetalae</taxon>
        <taxon>rosids</taxon>
        <taxon>fabids</taxon>
        <taxon>Fabales</taxon>
        <taxon>Fabaceae</taxon>
        <taxon>Papilionoideae</taxon>
        <taxon>50 kb inversion clade</taxon>
        <taxon>NPAAA clade</taxon>
        <taxon>Hologalegina</taxon>
        <taxon>IRL clade</taxon>
        <taxon>Trifolieae</taxon>
        <taxon>Medicago</taxon>
    </lineage>
</organism>
<dbReference type="PaxDb" id="3880-AES65014"/>
<evidence type="ECO:0000313" key="4">
    <source>
        <dbReference type="EnsemblPlants" id="AES65014"/>
    </source>
</evidence>
<name>G7IFZ2_MEDTR</name>
<evidence type="ECO:0000313" key="2">
    <source>
        <dbReference type="EMBL" id="AES65014.1"/>
    </source>
</evidence>
<evidence type="ECO:0000256" key="1">
    <source>
        <dbReference type="SAM" id="MobiDB-lite"/>
    </source>
</evidence>
<dbReference type="AlphaFoldDB" id="G7IFZ2"/>
<protein>
    <submittedName>
        <fullName evidence="2 4">Uncharacterized protein</fullName>
    </submittedName>
</protein>
<reference evidence="2 5" key="2">
    <citation type="journal article" date="2014" name="BMC Genomics">
        <title>An improved genome release (version Mt4.0) for the model legume Medicago truncatula.</title>
        <authorList>
            <person name="Tang H."/>
            <person name="Krishnakumar V."/>
            <person name="Bidwell S."/>
            <person name="Rosen B."/>
            <person name="Chan A."/>
            <person name="Zhou S."/>
            <person name="Gentzbittel L."/>
            <person name="Childs K.L."/>
            <person name="Yandell M."/>
            <person name="Gundlach H."/>
            <person name="Mayer K.F."/>
            <person name="Schwartz D.C."/>
            <person name="Town C.D."/>
        </authorList>
    </citation>
    <scope>GENOME REANNOTATION</scope>
    <source>
        <strain evidence="4 5">cv. Jemalong A17</strain>
    </source>
</reference>
<reference evidence="2 5" key="1">
    <citation type="journal article" date="2011" name="Nature">
        <title>The Medicago genome provides insight into the evolution of rhizobial symbioses.</title>
        <authorList>
            <person name="Young N.D."/>
            <person name="Debelle F."/>
            <person name="Oldroyd G.E."/>
            <person name="Geurts R."/>
            <person name="Cannon S.B."/>
            <person name="Udvardi M.K."/>
            <person name="Benedito V.A."/>
            <person name="Mayer K.F."/>
            <person name="Gouzy J."/>
            <person name="Schoof H."/>
            <person name="Van de Peer Y."/>
            <person name="Proost S."/>
            <person name="Cook D.R."/>
            <person name="Meyers B.C."/>
            <person name="Spannagl M."/>
            <person name="Cheung F."/>
            <person name="De Mita S."/>
            <person name="Krishnakumar V."/>
            <person name="Gundlach H."/>
            <person name="Zhou S."/>
            <person name="Mudge J."/>
            <person name="Bharti A.K."/>
            <person name="Murray J.D."/>
            <person name="Naoumkina M.A."/>
            <person name="Rosen B."/>
            <person name="Silverstein K.A."/>
            <person name="Tang H."/>
            <person name="Rombauts S."/>
            <person name="Zhao P.X."/>
            <person name="Zhou P."/>
            <person name="Barbe V."/>
            <person name="Bardou P."/>
            <person name="Bechner M."/>
            <person name="Bellec A."/>
            <person name="Berger A."/>
            <person name="Berges H."/>
            <person name="Bidwell S."/>
            <person name="Bisseling T."/>
            <person name="Choisne N."/>
            <person name="Couloux A."/>
            <person name="Denny R."/>
            <person name="Deshpande S."/>
            <person name="Dai X."/>
            <person name="Doyle J.J."/>
            <person name="Dudez A.M."/>
            <person name="Farmer A.D."/>
            <person name="Fouteau S."/>
            <person name="Franken C."/>
            <person name="Gibelin C."/>
            <person name="Gish J."/>
            <person name="Goldstein S."/>
            <person name="Gonzalez A.J."/>
            <person name="Green P.J."/>
            <person name="Hallab A."/>
            <person name="Hartog M."/>
            <person name="Hua A."/>
            <person name="Humphray S.J."/>
            <person name="Jeong D.H."/>
            <person name="Jing Y."/>
            <person name="Jocker A."/>
            <person name="Kenton S.M."/>
            <person name="Kim D.J."/>
            <person name="Klee K."/>
            <person name="Lai H."/>
            <person name="Lang C."/>
            <person name="Lin S."/>
            <person name="Macmil S.L."/>
            <person name="Magdelenat G."/>
            <person name="Matthews L."/>
            <person name="McCorrison J."/>
            <person name="Monaghan E.L."/>
            <person name="Mun J.H."/>
            <person name="Najar F.Z."/>
            <person name="Nicholson C."/>
            <person name="Noirot C."/>
            <person name="O'Bleness M."/>
            <person name="Paule C.R."/>
            <person name="Poulain J."/>
            <person name="Prion F."/>
            <person name="Qin B."/>
            <person name="Qu C."/>
            <person name="Retzel E.F."/>
            <person name="Riddle C."/>
            <person name="Sallet E."/>
            <person name="Samain S."/>
            <person name="Samson N."/>
            <person name="Sanders I."/>
            <person name="Saurat O."/>
            <person name="Scarpelli C."/>
            <person name="Schiex T."/>
            <person name="Segurens B."/>
            <person name="Severin A.J."/>
            <person name="Sherrier D.J."/>
            <person name="Shi R."/>
            <person name="Sims S."/>
            <person name="Singer S.R."/>
            <person name="Sinharoy S."/>
            <person name="Sterck L."/>
            <person name="Viollet A."/>
            <person name="Wang B.B."/>
            <person name="Wang K."/>
            <person name="Wang M."/>
            <person name="Wang X."/>
            <person name="Warfsmann J."/>
            <person name="Weissenbach J."/>
            <person name="White D.D."/>
            <person name="White J.D."/>
            <person name="Wiley G.B."/>
            <person name="Wincker P."/>
            <person name="Xing Y."/>
            <person name="Yang L."/>
            <person name="Yao Z."/>
            <person name="Ying F."/>
            <person name="Zhai J."/>
            <person name="Zhou L."/>
            <person name="Zuber A."/>
            <person name="Denarie J."/>
            <person name="Dixon R.A."/>
            <person name="May G.D."/>
            <person name="Schwartz D.C."/>
            <person name="Rogers J."/>
            <person name="Quetier F."/>
            <person name="Town C.D."/>
            <person name="Roe B.A."/>
        </authorList>
    </citation>
    <scope>NUCLEOTIDE SEQUENCE [LARGE SCALE GENOMIC DNA]</scope>
    <source>
        <strain evidence="2">A17</strain>
        <strain evidence="4 5">cv. Jemalong A17</strain>
    </source>
</reference>
<evidence type="ECO:0000313" key="5">
    <source>
        <dbReference type="Proteomes" id="UP000002051"/>
    </source>
</evidence>
<gene>
    <name evidence="2" type="ordered locus">MTR_2g034340</name>
    <name evidence="3" type="ORF">MtrunA17_Chr2g0294511</name>
</gene>